<proteinExistence type="predicted"/>
<reference evidence="1 2" key="1">
    <citation type="journal article" date="2017" name="Environ. Microbiol.">
        <title>Decay of the glycolytic pathway and adaptation to intranuclear parasitism within Enterocytozoonidae microsporidia.</title>
        <authorList>
            <person name="Wiredu Boakye D."/>
            <person name="Jaroenlak P."/>
            <person name="Prachumwat A."/>
            <person name="Williams T.A."/>
            <person name="Bateman K.S."/>
            <person name="Itsathitphaisarn O."/>
            <person name="Sritunyalucksana K."/>
            <person name="Paszkiewicz K.H."/>
            <person name="Moore K.A."/>
            <person name="Stentiford G.D."/>
            <person name="Williams B.A."/>
        </authorList>
    </citation>
    <scope>NUCLEOTIDE SEQUENCE [LARGE SCALE GENOMIC DNA]</scope>
    <source>
        <strain evidence="1 2">GB1</strain>
    </source>
</reference>
<dbReference type="VEuPathDB" id="MicrosporidiaDB:HERIO_614"/>
<evidence type="ECO:0000313" key="1">
    <source>
        <dbReference type="EMBL" id="ORD97541.1"/>
    </source>
</evidence>
<dbReference type="Proteomes" id="UP000192356">
    <property type="component" value="Unassembled WGS sequence"/>
</dbReference>
<keyword evidence="2" id="KW-1185">Reference proteome</keyword>
<comment type="caution">
    <text evidence="1">The sequence shown here is derived from an EMBL/GenBank/DDBJ whole genome shotgun (WGS) entry which is preliminary data.</text>
</comment>
<dbReference type="EMBL" id="LVKB01000019">
    <property type="protein sequence ID" value="ORD97541.1"/>
    <property type="molecule type" value="Genomic_DNA"/>
</dbReference>
<evidence type="ECO:0000313" key="2">
    <source>
        <dbReference type="Proteomes" id="UP000192356"/>
    </source>
</evidence>
<organism evidence="1 2">
    <name type="scientific">Hepatospora eriocheir</name>
    <dbReference type="NCBI Taxonomy" id="1081669"/>
    <lineage>
        <taxon>Eukaryota</taxon>
        <taxon>Fungi</taxon>
        <taxon>Fungi incertae sedis</taxon>
        <taxon>Microsporidia</taxon>
        <taxon>Hepatosporidae</taxon>
        <taxon>Hepatospora</taxon>
    </lineage>
</organism>
<name>A0A1X0QCM6_9MICR</name>
<protein>
    <submittedName>
        <fullName evidence="1">Uncharacterized protein</fullName>
    </submittedName>
</protein>
<accession>A0A1X0QCM6</accession>
<dbReference type="VEuPathDB" id="MicrosporidiaDB:A0H76_660"/>
<sequence length="166" mass="19139">MFSLIIVFFRFISTENTVHKERNSKDIKVNMQILLNGLHHAIFGKHEINPNTQKIISELNDKNIGLDKAFNIIAHLKSNNEAMEALEELLERYNDICKMSSNVNTEQLCVVEAHLEELYEKLINETPIGDSKNVTKILRKVIEEYEKNKARIDLCAAEIEETVVDK</sequence>
<dbReference type="AlphaFoldDB" id="A0A1X0QCM6"/>
<gene>
    <name evidence="1" type="ORF">HERIO_614</name>
</gene>